<gene>
    <name evidence="1" type="ordered locus">Sked_27550</name>
</gene>
<protein>
    <submittedName>
        <fullName evidence="1">Uncharacterized protein</fullName>
    </submittedName>
</protein>
<dbReference type="KEGG" id="ske:Sked_27550"/>
<keyword evidence="2" id="KW-1185">Reference proteome</keyword>
<dbReference type="HOGENOM" id="CLU_3084584_0_0_11"/>
<accession>D1BAV6</accession>
<proteinExistence type="predicted"/>
<dbReference type="AlphaFoldDB" id="D1BAV6"/>
<dbReference type="EMBL" id="CP001819">
    <property type="protein sequence ID" value="ACZ22657.1"/>
    <property type="molecule type" value="Genomic_DNA"/>
</dbReference>
<name>D1BAV6_SANKS</name>
<dbReference type="STRING" id="446469.Sked_27550"/>
<evidence type="ECO:0000313" key="1">
    <source>
        <dbReference type="EMBL" id="ACZ22657.1"/>
    </source>
</evidence>
<dbReference type="Proteomes" id="UP000000322">
    <property type="component" value="Chromosome"/>
</dbReference>
<organism evidence="1 2">
    <name type="scientific">Sanguibacter keddieii (strain ATCC 51767 / DSM 10542 / NCFB 3025 / ST-74)</name>
    <dbReference type="NCBI Taxonomy" id="446469"/>
    <lineage>
        <taxon>Bacteria</taxon>
        <taxon>Bacillati</taxon>
        <taxon>Actinomycetota</taxon>
        <taxon>Actinomycetes</taxon>
        <taxon>Micrococcales</taxon>
        <taxon>Sanguibacteraceae</taxon>
        <taxon>Sanguibacter</taxon>
    </lineage>
</organism>
<evidence type="ECO:0000313" key="2">
    <source>
        <dbReference type="Proteomes" id="UP000000322"/>
    </source>
</evidence>
<reference evidence="1 2" key="1">
    <citation type="journal article" date="2009" name="Stand. Genomic Sci.">
        <title>Complete genome sequence of Sanguibacter keddieii type strain (ST-74).</title>
        <authorList>
            <person name="Ivanova N."/>
            <person name="Sikorski J."/>
            <person name="Sims D."/>
            <person name="Brettin T."/>
            <person name="Detter J.C."/>
            <person name="Han C."/>
            <person name="Lapidus A."/>
            <person name="Copeland A."/>
            <person name="Glavina Del Rio T."/>
            <person name="Nolan M."/>
            <person name="Chen F."/>
            <person name="Lucas S."/>
            <person name="Tice H."/>
            <person name="Cheng J.F."/>
            <person name="Bruce D."/>
            <person name="Goodwin L."/>
            <person name="Pitluck S."/>
            <person name="Pati A."/>
            <person name="Mavromatis K."/>
            <person name="Chen A."/>
            <person name="Palaniappan K."/>
            <person name="D'haeseleer P."/>
            <person name="Chain P."/>
            <person name="Bristow J."/>
            <person name="Eisen J.A."/>
            <person name="Markowitz V."/>
            <person name="Hugenholtz P."/>
            <person name="Goker M."/>
            <person name="Pukall R."/>
            <person name="Klenk H.P."/>
            <person name="Kyrpides N.C."/>
        </authorList>
    </citation>
    <scope>NUCLEOTIDE SEQUENCE [LARGE SCALE GENOMIC DNA]</scope>
    <source>
        <strain evidence="2">ATCC 51767 / DSM 10542 / NCFB 3025 / ST-74</strain>
    </source>
</reference>
<sequence length="52" mass="5486">MEINIMTATVIGSRDAASYPAQVGSAATAVSTRRRFTGIDRTHVSAPRAHSV</sequence>